<dbReference type="NCBIfam" id="NF041553">
    <property type="entry name" value="CBO2463_dom"/>
    <property type="match status" value="1"/>
</dbReference>
<accession>A0A6N7Y250</accession>
<keyword evidence="2" id="KW-1185">Reference proteome</keyword>
<evidence type="ECO:0000313" key="2">
    <source>
        <dbReference type="Proteomes" id="UP000469523"/>
    </source>
</evidence>
<proteinExistence type="predicted"/>
<dbReference type="EMBL" id="VUNQ01000035">
    <property type="protein sequence ID" value="MSU02548.1"/>
    <property type="molecule type" value="Genomic_DNA"/>
</dbReference>
<sequence length="81" mass="9336">MRYIDNARYMEGIIVEISDGAVSIDFKGRMGFLKIPMRMLITDYPLQVGQEVGLSMSYVEVLREEPNEKYVSNLSKKNEEV</sequence>
<name>A0A6N7Y250_9FIRM</name>
<dbReference type="InterPro" id="IPR048108">
    <property type="entry name" value="CBO2463_dom"/>
</dbReference>
<dbReference type="AlphaFoldDB" id="A0A6N7Y250"/>
<protein>
    <recommendedName>
        <fullName evidence="3">S1 motif domain-containing protein</fullName>
    </recommendedName>
</protein>
<dbReference type="RefSeq" id="WP_154441512.1">
    <property type="nucleotide sequence ID" value="NZ_JAHLPJ010000001.1"/>
</dbReference>
<organism evidence="1 2">
    <name type="scientific">Tissierella pigra</name>
    <dbReference type="NCBI Taxonomy" id="2607614"/>
    <lineage>
        <taxon>Bacteria</taxon>
        <taxon>Bacillati</taxon>
        <taxon>Bacillota</taxon>
        <taxon>Tissierellia</taxon>
        <taxon>Tissierellales</taxon>
        <taxon>Tissierellaceae</taxon>
        <taxon>Tissierella</taxon>
    </lineage>
</organism>
<evidence type="ECO:0000313" key="1">
    <source>
        <dbReference type="EMBL" id="MSU02548.1"/>
    </source>
</evidence>
<reference evidence="1 2" key="1">
    <citation type="submission" date="2019-09" db="EMBL/GenBank/DDBJ databases">
        <title>In-depth cultivation of the pig gut microbiome towards novel bacterial diversity and tailored functional studies.</title>
        <authorList>
            <person name="Wylensek D."/>
            <person name="Hitch T.C.A."/>
            <person name="Clavel T."/>
        </authorList>
    </citation>
    <scope>NUCLEOTIDE SEQUENCE [LARGE SCALE GENOMIC DNA]</scope>
    <source>
        <strain evidence="1 2">WCA3-693-APC-4?</strain>
    </source>
</reference>
<evidence type="ECO:0008006" key="3">
    <source>
        <dbReference type="Google" id="ProtNLM"/>
    </source>
</evidence>
<gene>
    <name evidence="1" type="ORF">FYJ83_13890</name>
</gene>
<dbReference type="Proteomes" id="UP000469523">
    <property type="component" value="Unassembled WGS sequence"/>
</dbReference>
<comment type="caution">
    <text evidence="1">The sequence shown here is derived from an EMBL/GenBank/DDBJ whole genome shotgun (WGS) entry which is preliminary data.</text>
</comment>